<feature type="transmembrane region" description="Helical" evidence="1">
    <location>
        <begin position="17"/>
        <end position="38"/>
    </location>
</feature>
<feature type="transmembrane region" description="Helical" evidence="1">
    <location>
        <begin position="50"/>
        <end position="83"/>
    </location>
</feature>
<dbReference type="Proteomes" id="UP000051813">
    <property type="component" value="Unassembled WGS sequence"/>
</dbReference>
<name>A0A0R2BGW1_9LACO</name>
<dbReference type="STRING" id="1423738.FC84_GL000928"/>
<keyword evidence="3" id="KW-1185">Reference proteome</keyword>
<dbReference type="AlphaFoldDB" id="A0A0R2BGW1"/>
<sequence length="87" mass="9368">MMIPIILAASSSTNIKLALGIGLVIFIVLFFKLLVGFLKFCLRHPFISLLFLIGGGLGLAFHFLLGVIVIIAVVCGGLVFFALDQFN</sequence>
<proteinExistence type="predicted"/>
<dbReference type="PATRIC" id="fig|1423738.3.peg.937"/>
<keyword evidence="1" id="KW-1133">Transmembrane helix</keyword>
<organism evidence="2 3">
    <name type="scientific">Lapidilactobacillus dextrinicus DSM 20335</name>
    <dbReference type="NCBI Taxonomy" id="1423738"/>
    <lineage>
        <taxon>Bacteria</taxon>
        <taxon>Bacillati</taxon>
        <taxon>Bacillota</taxon>
        <taxon>Bacilli</taxon>
        <taxon>Lactobacillales</taxon>
        <taxon>Lactobacillaceae</taxon>
        <taxon>Lapidilactobacillus</taxon>
    </lineage>
</organism>
<keyword evidence="1" id="KW-0812">Transmembrane</keyword>
<evidence type="ECO:0000313" key="2">
    <source>
        <dbReference type="EMBL" id="KRM78394.1"/>
    </source>
</evidence>
<keyword evidence="1" id="KW-0472">Membrane</keyword>
<gene>
    <name evidence="2" type="ORF">FC84_GL000928</name>
</gene>
<evidence type="ECO:0000256" key="1">
    <source>
        <dbReference type="SAM" id="Phobius"/>
    </source>
</evidence>
<accession>A0A0R2BGW1</accession>
<evidence type="ECO:0000313" key="3">
    <source>
        <dbReference type="Proteomes" id="UP000051813"/>
    </source>
</evidence>
<protein>
    <submittedName>
        <fullName evidence="2">Uncharacterized protein</fullName>
    </submittedName>
</protein>
<reference evidence="2 3" key="1">
    <citation type="journal article" date="2015" name="Genome Announc.">
        <title>Expanding the biotechnology potential of lactobacilli through comparative genomics of 213 strains and associated genera.</title>
        <authorList>
            <person name="Sun Z."/>
            <person name="Harris H.M."/>
            <person name="McCann A."/>
            <person name="Guo C."/>
            <person name="Argimon S."/>
            <person name="Zhang W."/>
            <person name="Yang X."/>
            <person name="Jeffery I.B."/>
            <person name="Cooney J.C."/>
            <person name="Kagawa T.F."/>
            <person name="Liu W."/>
            <person name="Song Y."/>
            <person name="Salvetti E."/>
            <person name="Wrobel A."/>
            <person name="Rasinkangas P."/>
            <person name="Parkhill J."/>
            <person name="Rea M.C."/>
            <person name="O'Sullivan O."/>
            <person name="Ritari J."/>
            <person name="Douillard F.P."/>
            <person name="Paul Ross R."/>
            <person name="Yang R."/>
            <person name="Briner A.E."/>
            <person name="Felis G.E."/>
            <person name="de Vos W.M."/>
            <person name="Barrangou R."/>
            <person name="Klaenhammer T.R."/>
            <person name="Caufield P.W."/>
            <person name="Cui Y."/>
            <person name="Zhang H."/>
            <person name="O'Toole P.W."/>
        </authorList>
    </citation>
    <scope>NUCLEOTIDE SEQUENCE [LARGE SCALE GENOMIC DNA]</scope>
    <source>
        <strain evidence="2 3">DSM 20335</strain>
    </source>
</reference>
<dbReference type="EMBL" id="AYYK01000018">
    <property type="protein sequence ID" value="KRM78394.1"/>
    <property type="molecule type" value="Genomic_DNA"/>
</dbReference>
<comment type="caution">
    <text evidence="2">The sequence shown here is derived from an EMBL/GenBank/DDBJ whole genome shotgun (WGS) entry which is preliminary data.</text>
</comment>